<dbReference type="InterPro" id="IPR012349">
    <property type="entry name" value="Split_barrel_FMN-bd"/>
</dbReference>
<dbReference type="SUPFAM" id="SSF50475">
    <property type="entry name" value="FMN-binding split barrel"/>
    <property type="match status" value="1"/>
</dbReference>
<organism evidence="2 3">
    <name type="scientific">Paenalcaligenes hominis</name>
    <dbReference type="NCBI Taxonomy" id="643674"/>
    <lineage>
        <taxon>Bacteria</taxon>
        <taxon>Pseudomonadati</taxon>
        <taxon>Pseudomonadota</taxon>
        <taxon>Betaproteobacteria</taxon>
        <taxon>Burkholderiales</taxon>
        <taxon>Alcaligenaceae</taxon>
        <taxon>Paenalcaligenes</taxon>
    </lineage>
</organism>
<dbReference type="PANTHER" id="PTHR43812:SF2">
    <property type="entry name" value="FLAVIN REDUCTASE LIKE DOMAIN-CONTAINING PROTEIN"/>
    <property type="match status" value="1"/>
</dbReference>
<dbReference type="GO" id="GO:0016646">
    <property type="term" value="F:oxidoreductase activity, acting on the CH-NH group of donors, NAD or NADP as acceptor"/>
    <property type="evidence" value="ECO:0007669"/>
    <property type="project" value="UniProtKB-ARBA"/>
</dbReference>
<accession>A0A1U9K2T7</accession>
<evidence type="ECO:0000313" key="3">
    <source>
        <dbReference type="Proteomes" id="UP000189369"/>
    </source>
</evidence>
<sequence>MQDHYHTYEPKHGHGLRHDPISSIVGPRVIGWIGTQDTAGQPNLAPYSFCNIFNYKPALIAFSSVGYKDSVRNAIETGVFTWNLATRPLAEAVNQSSLEQPVNEFELTQLTPLAGQLVAAPRVAQSPVSIECKVTQHFQMTDQHQNALNTWMVIGEVVAVHIDPALIKDGVYHCAAAQPILRGGGPADYYEITDQTLFPMYRPK</sequence>
<dbReference type="PANTHER" id="PTHR43812">
    <property type="entry name" value="BLR2425 PROTEIN"/>
    <property type="match status" value="1"/>
</dbReference>
<dbReference type="Proteomes" id="UP000189369">
    <property type="component" value="Chromosome"/>
</dbReference>
<dbReference type="OrthoDB" id="5946411at2"/>
<dbReference type="KEGG" id="phn:PAEH1_09300"/>
<dbReference type="Gene3D" id="2.30.110.10">
    <property type="entry name" value="Electron Transport, Fmn-binding Protein, Chain A"/>
    <property type="match status" value="1"/>
</dbReference>
<dbReference type="EMBL" id="CP019697">
    <property type="protein sequence ID" value="AQS52367.1"/>
    <property type="molecule type" value="Genomic_DNA"/>
</dbReference>
<dbReference type="Pfam" id="PF01613">
    <property type="entry name" value="Flavin_Reduct"/>
    <property type="match status" value="1"/>
</dbReference>
<evidence type="ECO:0000259" key="1">
    <source>
        <dbReference type="SMART" id="SM00903"/>
    </source>
</evidence>
<dbReference type="SMART" id="SM00903">
    <property type="entry name" value="Flavin_Reduct"/>
    <property type="match status" value="1"/>
</dbReference>
<dbReference type="STRING" id="643674.PAEH1_09300"/>
<evidence type="ECO:0000313" key="2">
    <source>
        <dbReference type="EMBL" id="AQS52367.1"/>
    </source>
</evidence>
<dbReference type="GO" id="GO:0010181">
    <property type="term" value="F:FMN binding"/>
    <property type="evidence" value="ECO:0007669"/>
    <property type="project" value="InterPro"/>
</dbReference>
<dbReference type="AlphaFoldDB" id="A0A1U9K2T7"/>
<protein>
    <submittedName>
        <fullName evidence="2">Asp/Glu/hydantoin racemase</fullName>
    </submittedName>
</protein>
<dbReference type="InterPro" id="IPR002563">
    <property type="entry name" value="Flavin_Rdtase-like_dom"/>
</dbReference>
<proteinExistence type="predicted"/>
<reference evidence="2 3" key="1">
    <citation type="submission" date="2017-01" db="EMBL/GenBank/DDBJ databases">
        <title>Complete Genome Sequence of Paenalcaligenes hominis, Isolated from a paraplegic Patient with neurogenic bladder.</title>
        <authorList>
            <person name="Mukhopadhyay R."/>
            <person name="Joaquin J."/>
            <person name="Hogue R."/>
            <person name="Kilaru A."/>
            <person name="Jospin G."/>
            <person name="Mars K."/>
            <person name="Eisen J.A."/>
            <person name="Chaturvedi V."/>
        </authorList>
    </citation>
    <scope>NUCLEOTIDE SEQUENCE [LARGE SCALE GENOMIC DNA]</scope>
    <source>
        <strain evidence="2 3">15S00501</strain>
    </source>
</reference>
<gene>
    <name evidence="2" type="ORF">PAEH1_09300</name>
</gene>
<name>A0A1U9K2T7_9BURK</name>
<feature type="domain" description="Flavin reductase like" evidence="1">
    <location>
        <begin position="25"/>
        <end position="174"/>
    </location>
</feature>